<evidence type="ECO:0000256" key="3">
    <source>
        <dbReference type="ARBA" id="ARBA00022737"/>
    </source>
</evidence>
<dbReference type="GO" id="GO:0005743">
    <property type="term" value="C:mitochondrial inner membrane"/>
    <property type="evidence" value="ECO:0007669"/>
    <property type="project" value="TreeGrafter"/>
</dbReference>
<keyword evidence="9" id="KW-1185">Reference proteome</keyword>
<comment type="subcellular location">
    <subcellularLocation>
        <location evidence="1">Mitochondrion</location>
    </subcellularLocation>
</comment>
<dbReference type="eggNOG" id="KOG1840">
    <property type="taxonomic scope" value="Eukaryota"/>
</dbReference>
<keyword evidence="5" id="KW-0809">Transit peptide</keyword>
<comment type="similarity">
    <text evidence="2">Belongs to the TTC19 family.</text>
</comment>
<dbReference type="PANTHER" id="PTHR13143">
    <property type="entry name" value="TETRATRICOPEPTIDE REPEAT PROTEIN 19"/>
    <property type="match status" value="1"/>
</dbReference>
<reference evidence="9" key="1">
    <citation type="journal article" date="2010" name="Nature">
        <title>The Amphimedon queenslandica genome and the evolution of animal complexity.</title>
        <authorList>
            <person name="Srivastava M."/>
            <person name="Simakov O."/>
            <person name="Chapman J."/>
            <person name="Fahey B."/>
            <person name="Gauthier M.E."/>
            <person name="Mitros T."/>
            <person name="Richards G.S."/>
            <person name="Conaco C."/>
            <person name="Dacre M."/>
            <person name="Hellsten U."/>
            <person name="Larroux C."/>
            <person name="Putnam N.H."/>
            <person name="Stanke M."/>
            <person name="Adamska M."/>
            <person name="Darling A."/>
            <person name="Degnan S.M."/>
            <person name="Oakley T.H."/>
            <person name="Plachetzki D.C."/>
            <person name="Zhai Y."/>
            <person name="Adamski M."/>
            <person name="Calcino A."/>
            <person name="Cummins S.F."/>
            <person name="Goodstein D.M."/>
            <person name="Harris C."/>
            <person name="Jackson D.J."/>
            <person name="Leys S.P."/>
            <person name="Shu S."/>
            <person name="Woodcroft B.J."/>
            <person name="Vervoort M."/>
            <person name="Kosik K.S."/>
            <person name="Manning G."/>
            <person name="Degnan B.M."/>
            <person name="Rokhsar D.S."/>
        </authorList>
    </citation>
    <scope>NUCLEOTIDE SEQUENCE [LARGE SCALE GENOMIC DNA]</scope>
</reference>
<dbReference type="SMART" id="SM00028">
    <property type="entry name" value="TPR"/>
    <property type="match status" value="5"/>
</dbReference>
<keyword evidence="6" id="KW-0496">Mitochondrion</keyword>
<feature type="repeat" description="TPR" evidence="7">
    <location>
        <begin position="211"/>
        <end position="244"/>
    </location>
</feature>
<keyword evidence="3" id="KW-0677">Repeat</keyword>
<dbReference type="InParanoid" id="A0A1X7VQH2"/>
<dbReference type="EnsemblMetazoa" id="XM_011408805.2">
    <property type="protein sequence ID" value="XP_011407107.2"/>
    <property type="gene ID" value="LOC105314559"/>
</dbReference>
<accession>A0A1X7VQH2</accession>
<evidence type="ECO:0000313" key="8">
    <source>
        <dbReference type="EnsemblMetazoa" id="Aqu2.1.42090_001"/>
    </source>
</evidence>
<evidence type="ECO:0008006" key="10">
    <source>
        <dbReference type="Google" id="ProtNLM"/>
    </source>
</evidence>
<evidence type="ECO:0000256" key="2">
    <source>
        <dbReference type="ARBA" id="ARBA00008219"/>
    </source>
</evidence>
<dbReference type="PANTHER" id="PTHR13143:SF6">
    <property type="entry name" value="TETRATRICOPEPTIDE REPEAT PROTEIN 19, MITOCHONDRIAL"/>
    <property type="match status" value="1"/>
</dbReference>
<evidence type="ECO:0000256" key="5">
    <source>
        <dbReference type="ARBA" id="ARBA00022946"/>
    </source>
</evidence>
<dbReference type="OrthoDB" id="5986190at2759"/>
<protein>
    <recommendedName>
        <fullName evidence="10">MalT-like TPR region domain-containing protein</fullName>
    </recommendedName>
</protein>
<dbReference type="GO" id="GO:0034551">
    <property type="term" value="P:mitochondrial respiratory chain complex III assembly"/>
    <property type="evidence" value="ECO:0007669"/>
    <property type="project" value="InterPro"/>
</dbReference>
<dbReference type="InterPro" id="IPR040395">
    <property type="entry name" value="TTC19"/>
</dbReference>
<dbReference type="EnsemblMetazoa" id="Aqu2.1.42090_001">
    <property type="protein sequence ID" value="Aqu2.1.42090_001"/>
    <property type="gene ID" value="Aqu2.1.42090"/>
</dbReference>
<evidence type="ECO:0000256" key="4">
    <source>
        <dbReference type="ARBA" id="ARBA00022803"/>
    </source>
</evidence>
<dbReference type="Pfam" id="PF13181">
    <property type="entry name" value="TPR_8"/>
    <property type="match status" value="1"/>
</dbReference>
<sequence length="352" mass="39578">MMFTRRFYRSNLSRSIYYLLRGHSSSPAVPCVTSAKAPPTGTPTIAPIAMISLLGIFKREEEEEEEEEGAVPLSFKILYFKAKSCISEGDYNSAESALHNGLHILQLSTYSNTRPFMEAMAATTYELGELYVIRRDWEKAVNSYTETIRLMTLCDISLENPQVIELSLKVGKTLCNKNDYREAEKTFNFTLSSALKLVDVDPSDNNVALLGMCYQAIGQFYLMSNDFTKAMGYFKKSLEKAKEVYGERDSQVAVLMSDTAAALQGGGHFEEAEKMCQEAVDMLLDVGPPHDNEHLAILLMNLAALKNDNGKKEESMAVYKKALSYSRSLPDQSISKEIRRRLTLLRNETQQK</sequence>
<evidence type="ECO:0000313" key="9">
    <source>
        <dbReference type="Proteomes" id="UP000007879"/>
    </source>
</evidence>
<dbReference type="Pfam" id="PF13424">
    <property type="entry name" value="TPR_12"/>
    <property type="match status" value="1"/>
</dbReference>
<dbReference type="KEGG" id="aqu:105314559"/>
<dbReference type="SUPFAM" id="SSF48452">
    <property type="entry name" value="TPR-like"/>
    <property type="match status" value="1"/>
</dbReference>
<proteinExistence type="inferred from homology"/>
<evidence type="ECO:0000256" key="1">
    <source>
        <dbReference type="ARBA" id="ARBA00004173"/>
    </source>
</evidence>
<name>A0A1X7VQH2_AMPQE</name>
<gene>
    <name evidence="8" type="primary">105314559</name>
</gene>
<reference evidence="8" key="2">
    <citation type="submission" date="2017-05" db="UniProtKB">
        <authorList>
            <consortium name="EnsemblMetazoa"/>
        </authorList>
    </citation>
    <scope>IDENTIFICATION</scope>
</reference>
<dbReference type="InterPro" id="IPR019734">
    <property type="entry name" value="TPR_rpt"/>
</dbReference>
<organism evidence="8">
    <name type="scientific">Amphimedon queenslandica</name>
    <name type="common">Sponge</name>
    <dbReference type="NCBI Taxonomy" id="400682"/>
    <lineage>
        <taxon>Eukaryota</taxon>
        <taxon>Metazoa</taxon>
        <taxon>Porifera</taxon>
        <taxon>Demospongiae</taxon>
        <taxon>Heteroscleromorpha</taxon>
        <taxon>Haplosclerida</taxon>
        <taxon>Niphatidae</taxon>
        <taxon>Amphimedon</taxon>
    </lineage>
</organism>
<dbReference type="Gene3D" id="1.25.40.10">
    <property type="entry name" value="Tetratricopeptide repeat domain"/>
    <property type="match status" value="2"/>
</dbReference>
<evidence type="ECO:0000256" key="6">
    <source>
        <dbReference type="ARBA" id="ARBA00023128"/>
    </source>
</evidence>
<dbReference type="STRING" id="400682.A0A1X7VQH2"/>
<evidence type="ECO:0000256" key="7">
    <source>
        <dbReference type="PROSITE-ProRule" id="PRU00339"/>
    </source>
</evidence>
<dbReference type="AlphaFoldDB" id="A0A1X7VQH2"/>
<keyword evidence="4 7" id="KW-0802">TPR repeat</keyword>
<dbReference type="PROSITE" id="PS50005">
    <property type="entry name" value="TPR"/>
    <property type="match status" value="1"/>
</dbReference>
<dbReference type="InterPro" id="IPR011990">
    <property type="entry name" value="TPR-like_helical_dom_sf"/>
</dbReference>
<dbReference type="Proteomes" id="UP000007879">
    <property type="component" value="Unassembled WGS sequence"/>
</dbReference>